<comment type="caution">
    <text evidence="2">The sequence shown here is derived from an EMBL/GenBank/DDBJ whole genome shotgun (WGS) entry which is preliminary data.</text>
</comment>
<name>A0A813HVS6_POLGL</name>
<gene>
    <name evidence="2" type="ORF">PGLA1383_LOCUS56117</name>
</gene>
<dbReference type="Proteomes" id="UP000654075">
    <property type="component" value="Unassembled WGS sequence"/>
</dbReference>
<dbReference type="EMBL" id="CAJNNV010032903">
    <property type="protein sequence ID" value="CAE8641493.1"/>
    <property type="molecule type" value="Genomic_DNA"/>
</dbReference>
<keyword evidence="3" id="KW-1185">Reference proteome</keyword>
<protein>
    <submittedName>
        <fullName evidence="2">Uncharacterized protein</fullName>
    </submittedName>
</protein>
<accession>A0A813HVS6</accession>
<reference evidence="2" key="1">
    <citation type="submission" date="2021-02" db="EMBL/GenBank/DDBJ databases">
        <authorList>
            <person name="Dougan E. K."/>
            <person name="Rhodes N."/>
            <person name="Thang M."/>
            <person name="Chan C."/>
        </authorList>
    </citation>
    <scope>NUCLEOTIDE SEQUENCE</scope>
</reference>
<evidence type="ECO:0000313" key="2">
    <source>
        <dbReference type="EMBL" id="CAE8641493.1"/>
    </source>
</evidence>
<evidence type="ECO:0000256" key="1">
    <source>
        <dbReference type="SAM" id="MobiDB-lite"/>
    </source>
</evidence>
<sequence>MHKEQLRLAKEQVAESTSPAPAGRLRPNELEDVENSTVETLADVSLASQRMRAPVMTPKAKAMSIRRDVVRRLSAAAIPEAGLLKIAEPVTFIAATAPDSVEEGLADETEETGLSQEARAVLPPIWEPTTPCVSSGNLLSGVEGYA</sequence>
<feature type="region of interest" description="Disordered" evidence="1">
    <location>
        <begin position="1"/>
        <end position="37"/>
    </location>
</feature>
<feature type="compositionally biased region" description="Basic and acidic residues" evidence="1">
    <location>
        <begin position="1"/>
        <end position="13"/>
    </location>
</feature>
<dbReference type="AlphaFoldDB" id="A0A813HVS6"/>
<organism evidence="2 3">
    <name type="scientific">Polarella glacialis</name>
    <name type="common">Dinoflagellate</name>
    <dbReference type="NCBI Taxonomy" id="89957"/>
    <lineage>
        <taxon>Eukaryota</taxon>
        <taxon>Sar</taxon>
        <taxon>Alveolata</taxon>
        <taxon>Dinophyceae</taxon>
        <taxon>Suessiales</taxon>
        <taxon>Suessiaceae</taxon>
        <taxon>Polarella</taxon>
    </lineage>
</organism>
<proteinExistence type="predicted"/>
<evidence type="ECO:0000313" key="3">
    <source>
        <dbReference type="Proteomes" id="UP000654075"/>
    </source>
</evidence>